<keyword evidence="2 4" id="KW-0863">Zinc-finger</keyword>
<accession>A0A8T0EAQ1</accession>
<proteinExistence type="predicted"/>
<evidence type="ECO:0000256" key="1">
    <source>
        <dbReference type="ARBA" id="ARBA00022723"/>
    </source>
</evidence>
<dbReference type="InterPro" id="IPR007588">
    <property type="entry name" value="Znf_FLYWCH"/>
</dbReference>
<dbReference type="InterPro" id="IPR013087">
    <property type="entry name" value="Znf_C2H2_type"/>
</dbReference>
<protein>
    <recommendedName>
        <fullName evidence="5">C2H2-type domain-containing protein</fullName>
    </recommendedName>
</protein>
<sequence>MSIEEILSGLPTESPSCFICHQKFFNRSSLRRHMERHLLTNRRRFHISLPTDHLVKTYRRLYYLKRIAGCFTEDLKFDVLLFMSDGRVRFIRNQKGTEMLIYEGFPFIRHFTTDKKTYWRCADFQKYRCTARCHTYESNFLRKISEHNHSSRNFSSYEGEPDLNLQYVYTVPSYNAGAETILPTIQALPYK</sequence>
<evidence type="ECO:0000256" key="2">
    <source>
        <dbReference type="ARBA" id="ARBA00022771"/>
    </source>
</evidence>
<evidence type="ECO:0000256" key="3">
    <source>
        <dbReference type="ARBA" id="ARBA00022833"/>
    </source>
</evidence>
<reference evidence="6" key="2">
    <citation type="submission" date="2020-06" db="EMBL/GenBank/DDBJ databases">
        <authorList>
            <person name="Sheffer M."/>
        </authorList>
    </citation>
    <scope>NUCLEOTIDE SEQUENCE</scope>
</reference>
<evidence type="ECO:0000256" key="4">
    <source>
        <dbReference type="PROSITE-ProRule" id="PRU00042"/>
    </source>
</evidence>
<comment type="caution">
    <text evidence="6">The sequence shown here is derived from an EMBL/GenBank/DDBJ whole genome shotgun (WGS) entry which is preliminary data.</text>
</comment>
<evidence type="ECO:0000259" key="5">
    <source>
        <dbReference type="PROSITE" id="PS50157"/>
    </source>
</evidence>
<dbReference type="PROSITE" id="PS00028">
    <property type="entry name" value="ZINC_FINGER_C2H2_1"/>
    <property type="match status" value="1"/>
</dbReference>
<dbReference type="GO" id="GO:0008270">
    <property type="term" value="F:zinc ion binding"/>
    <property type="evidence" value="ECO:0007669"/>
    <property type="project" value="UniProtKB-KW"/>
</dbReference>
<reference evidence="6" key="1">
    <citation type="journal article" date="2020" name="bioRxiv">
        <title>Chromosome-level reference genome of the European wasp spider Argiope bruennichi: a resource for studies on range expansion and evolutionary adaptation.</title>
        <authorList>
            <person name="Sheffer M.M."/>
            <person name="Hoppe A."/>
            <person name="Krehenwinkel H."/>
            <person name="Uhl G."/>
            <person name="Kuss A.W."/>
            <person name="Jensen L."/>
            <person name="Jensen C."/>
            <person name="Gillespie R.G."/>
            <person name="Hoff K.J."/>
            <person name="Prost S."/>
        </authorList>
    </citation>
    <scope>NUCLEOTIDE SEQUENCE</scope>
</reference>
<evidence type="ECO:0000313" key="7">
    <source>
        <dbReference type="Proteomes" id="UP000807504"/>
    </source>
</evidence>
<feature type="domain" description="C2H2-type" evidence="5">
    <location>
        <begin position="15"/>
        <end position="37"/>
    </location>
</feature>
<name>A0A8T0EAQ1_ARGBR</name>
<organism evidence="6 7">
    <name type="scientific">Argiope bruennichi</name>
    <name type="common">Wasp spider</name>
    <name type="synonym">Aranea bruennichi</name>
    <dbReference type="NCBI Taxonomy" id="94029"/>
    <lineage>
        <taxon>Eukaryota</taxon>
        <taxon>Metazoa</taxon>
        <taxon>Ecdysozoa</taxon>
        <taxon>Arthropoda</taxon>
        <taxon>Chelicerata</taxon>
        <taxon>Arachnida</taxon>
        <taxon>Araneae</taxon>
        <taxon>Araneomorphae</taxon>
        <taxon>Entelegynae</taxon>
        <taxon>Araneoidea</taxon>
        <taxon>Araneidae</taxon>
        <taxon>Argiope</taxon>
    </lineage>
</organism>
<keyword evidence="3" id="KW-0862">Zinc</keyword>
<dbReference type="AlphaFoldDB" id="A0A8T0EAQ1"/>
<keyword evidence="1" id="KW-0479">Metal-binding</keyword>
<dbReference type="Pfam" id="PF04500">
    <property type="entry name" value="FLYWCH"/>
    <property type="match status" value="1"/>
</dbReference>
<dbReference type="PROSITE" id="PS50157">
    <property type="entry name" value="ZINC_FINGER_C2H2_2"/>
    <property type="match status" value="1"/>
</dbReference>
<dbReference type="EMBL" id="JABXBU010002230">
    <property type="protein sequence ID" value="KAF8767275.1"/>
    <property type="molecule type" value="Genomic_DNA"/>
</dbReference>
<dbReference type="Proteomes" id="UP000807504">
    <property type="component" value="Unassembled WGS sequence"/>
</dbReference>
<evidence type="ECO:0000313" key="6">
    <source>
        <dbReference type="EMBL" id="KAF8767275.1"/>
    </source>
</evidence>
<keyword evidence="7" id="KW-1185">Reference proteome</keyword>
<gene>
    <name evidence="6" type="ORF">HNY73_020259</name>
</gene>
<dbReference type="Gene3D" id="2.20.25.240">
    <property type="match status" value="1"/>
</dbReference>